<dbReference type="AlphaFoldDB" id="A0A1J1IQR7"/>
<dbReference type="GO" id="GO:0006906">
    <property type="term" value="P:vesicle fusion"/>
    <property type="evidence" value="ECO:0007669"/>
    <property type="project" value="TreeGrafter"/>
</dbReference>
<reference evidence="7 8" key="1">
    <citation type="submission" date="2015-04" db="EMBL/GenBank/DDBJ databases">
        <authorList>
            <person name="Syromyatnikov M.Y."/>
            <person name="Popov V.N."/>
        </authorList>
    </citation>
    <scope>NUCLEOTIDE SEQUENCE [LARGE SCALE GENOMIC DNA]</scope>
</reference>
<dbReference type="InterPro" id="IPR000727">
    <property type="entry name" value="T_SNARE_dom"/>
</dbReference>
<evidence type="ECO:0000259" key="6">
    <source>
        <dbReference type="PROSITE" id="PS50192"/>
    </source>
</evidence>
<dbReference type="InterPro" id="IPR045242">
    <property type="entry name" value="Syntaxin"/>
</dbReference>
<feature type="transmembrane region" description="Helical" evidence="5">
    <location>
        <begin position="240"/>
        <end position="259"/>
    </location>
</feature>
<keyword evidence="5" id="KW-1133">Transmembrane helix</keyword>
<dbReference type="SUPFAM" id="SSF47661">
    <property type="entry name" value="t-snare proteins"/>
    <property type="match status" value="1"/>
</dbReference>
<evidence type="ECO:0000256" key="2">
    <source>
        <dbReference type="ARBA" id="ARBA00022775"/>
    </source>
</evidence>
<dbReference type="PANTHER" id="PTHR19957">
    <property type="entry name" value="SYNTAXIN"/>
    <property type="match status" value="1"/>
</dbReference>
<keyword evidence="2" id="KW-0813">Transport</keyword>
<dbReference type="SMART" id="SM00503">
    <property type="entry name" value="SynN"/>
    <property type="match status" value="1"/>
</dbReference>
<dbReference type="GO" id="GO:0008021">
    <property type="term" value="C:synaptic vesicle"/>
    <property type="evidence" value="ECO:0007669"/>
    <property type="project" value="TreeGrafter"/>
</dbReference>
<dbReference type="InterPro" id="IPR006011">
    <property type="entry name" value="Syntaxin_N"/>
</dbReference>
<dbReference type="Gene3D" id="1.20.5.110">
    <property type="match status" value="1"/>
</dbReference>
<dbReference type="PANTHER" id="PTHR19957:SF411">
    <property type="entry name" value="LD23667P"/>
    <property type="match status" value="1"/>
</dbReference>
<keyword evidence="5" id="KW-0472">Membrane</keyword>
<organism evidence="7 8">
    <name type="scientific">Clunio marinus</name>
    <dbReference type="NCBI Taxonomy" id="568069"/>
    <lineage>
        <taxon>Eukaryota</taxon>
        <taxon>Metazoa</taxon>
        <taxon>Ecdysozoa</taxon>
        <taxon>Arthropoda</taxon>
        <taxon>Hexapoda</taxon>
        <taxon>Insecta</taxon>
        <taxon>Pterygota</taxon>
        <taxon>Neoptera</taxon>
        <taxon>Endopterygota</taxon>
        <taxon>Diptera</taxon>
        <taxon>Nematocera</taxon>
        <taxon>Chironomoidea</taxon>
        <taxon>Chironomidae</taxon>
        <taxon>Clunio</taxon>
    </lineage>
</organism>
<gene>
    <name evidence="7" type="primary">putative Syntaxin-7</name>
    <name evidence="7" type="ORF">CLUMA_CG015270</name>
</gene>
<dbReference type="GO" id="GO:0006886">
    <property type="term" value="P:intracellular protein transport"/>
    <property type="evidence" value="ECO:0007669"/>
    <property type="project" value="TreeGrafter"/>
</dbReference>
<dbReference type="GO" id="GO:0048278">
    <property type="term" value="P:vesicle docking"/>
    <property type="evidence" value="ECO:0007669"/>
    <property type="project" value="TreeGrafter"/>
</dbReference>
<dbReference type="STRING" id="568069.A0A1J1IQR7"/>
<feature type="region of interest" description="Disordered" evidence="4">
    <location>
        <begin position="119"/>
        <end position="147"/>
    </location>
</feature>
<dbReference type="FunFam" id="1.20.58.70:FF:000006">
    <property type="entry name" value="Syntaxin 7"/>
    <property type="match status" value="1"/>
</dbReference>
<dbReference type="GO" id="GO:0006836">
    <property type="term" value="P:neurotransmitter transport"/>
    <property type="evidence" value="ECO:0007669"/>
    <property type="project" value="UniProtKB-KW"/>
</dbReference>
<dbReference type="Gene3D" id="1.20.58.70">
    <property type="match status" value="1"/>
</dbReference>
<keyword evidence="8" id="KW-1185">Reference proteome</keyword>
<evidence type="ECO:0000256" key="5">
    <source>
        <dbReference type="SAM" id="Phobius"/>
    </source>
</evidence>
<dbReference type="OrthoDB" id="364348at2759"/>
<feature type="domain" description="T-SNARE coiled-coil homology" evidence="6">
    <location>
        <begin position="166"/>
        <end position="228"/>
    </location>
</feature>
<dbReference type="Pfam" id="PF14523">
    <property type="entry name" value="Syntaxin_2"/>
    <property type="match status" value="1"/>
</dbReference>
<dbReference type="GO" id="GO:0000149">
    <property type="term" value="F:SNARE binding"/>
    <property type="evidence" value="ECO:0007669"/>
    <property type="project" value="TreeGrafter"/>
</dbReference>
<dbReference type="EMBL" id="CVRI01000057">
    <property type="protein sequence ID" value="CRL01892.1"/>
    <property type="molecule type" value="Genomic_DNA"/>
</dbReference>
<dbReference type="InterPro" id="IPR010989">
    <property type="entry name" value="SNARE"/>
</dbReference>
<evidence type="ECO:0000256" key="1">
    <source>
        <dbReference type="ARBA" id="ARBA00009063"/>
    </source>
</evidence>
<evidence type="ECO:0000313" key="8">
    <source>
        <dbReference type="Proteomes" id="UP000183832"/>
    </source>
</evidence>
<dbReference type="GO" id="GO:0005484">
    <property type="term" value="F:SNAP receptor activity"/>
    <property type="evidence" value="ECO:0007669"/>
    <property type="project" value="TreeGrafter"/>
</dbReference>
<dbReference type="Pfam" id="PF05739">
    <property type="entry name" value="SNARE"/>
    <property type="match status" value="1"/>
</dbReference>
<evidence type="ECO:0000256" key="4">
    <source>
        <dbReference type="SAM" id="MobiDB-lite"/>
    </source>
</evidence>
<accession>A0A1J1IQR7</accession>
<dbReference type="Proteomes" id="UP000183832">
    <property type="component" value="Unassembled WGS sequence"/>
</dbReference>
<feature type="compositionally biased region" description="Polar residues" evidence="4">
    <location>
        <begin position="130"/>
        <end position="147"/>
    </location>
</feature>
<dbReference type="PROSITE" id="PS50192">
    <property type="entry name" value="T_SNARE"/>
    <property type="match status" value="1"/>
</dbReference>
<dbReference type="GO" id="GO:0031201">
    <property type="term" value="C:SNARE complex"/>
    <property type="evidence" value="ECO:0007669"/>
    <property type="project" value="TreeGrafter"/>
</dbReference>
<keyword evidence="5" id="KW-0812">Transmembrane</keyword>
<sequence>MNSFDTSDAEFQRQSQFVSTSVQKIYQNVSSMNRMVNQVGTAQETPEIRQQLHQIRSYTQQLIKDTDTSMREIVNCKDRHLKIQRDRLVDEFTAALTAFQAVQKKTVELEKNAMRQAKAANVSIPKPPGSNKSTNNSYPESSSGFENNFIDSKSPTQAQMQDEVDLQALEEQERTIRELEENIVGVNEIYKKLGALVYEQGNTIDSIEASVENTSVFVQEGTEQLRRANHYSTQARKKKIILALVLGGILAVILLMIFWRS</sequence>
<evidence type="ECO:0000256" key="3">
    <source>
        <dbReference type="SAM" id="Coils"/>
    </source>
</evidence>
<comment type="similarity">
    <text evidence="1">Belongs to the syntaxin family.</text>
</comment>
<keyword evidence="2" id="KW-0532">Neurotransmitter transport</keyword>
<name>A0A1J1IQR7_9DIPT</name>
<feature type="coiled-coil region" evidence="3">
    <location>
        <begin position="162"/>
        <end position="189"/>
    </location>
</feature>
<dbReference type="SMART" id="SM00397">
    <property type="entry name" value="t_SNARE"/>
    <property type="match status" value="1"/>
</dbReference>
<proteinExistence type="inferred from homology"/>
<evidence type="ECO:0000313" key="7">
    <source>
        <dbReference type="EMBL" id="CRL01892.1"/>
    </source>
</evidence>
<keyword evidence="3" id="KW-0175">Coiled coil</keyword>
<protein>
    <submittedName>
        <fullName evidence="7">CLUMA_CG015270, isoform A</fullName>
    </submittedName>
</protein>